<evidence type="ECO:0000256" key="3">
    <source>
        <dbReference type="ARBA" id="ARBA00022448"/>
    </source>
</evidence>
<dbReference type="InterPro" id="IPR037185">
    <property type="entry name" value="EmrE-like"/>
</dbReference>
<evidence type="ECO:0000313" key="11">
    <source>
        <dbReference type="Proteomes" id="UP001597375"/>
    </source>
</evidence>
<keyword evidence="11" id="KW-1185">Reference proteome</keyword>
<dbReference type="SUPFAM" id="SSF103481">
    <property type="entry name" value="Multidrug resistance efflux transporter EmrE"/>
    <property type="match status" value="2"/>
</dbReference>
<evidence type="ECO:0000256" key="7">
    <source>
        <dbReference type="ARBA" id="ARBA00023136"/>
    </source>
</evidence>
<reference evidence="11" key="1">
    <citation type="journal article" date="2019" name="Int. J. Syst. Evol. Microbiol.">
        <title>The Global Catalogue of Microorganisms (GCM) 10K type strain sequencing project: providing services to taxonomists for standard genome sequencing and annotation.</title>
        <authorList>
            <consortium name="The Broad Institute Genomics Platform"/>
            <consortium name="The Broad Institute Genome Sequencing Center for Infectious Disease"/>
            <person name="Wu L."/>
            <person name="Ma J."/>
        </authorList>
    </citation>
    <scope>NUCLEOTIDE SEQUENCE [LARGE SCALE GENOMIC DNA]</scope>
    <source>
        <strain evidence="11">CGMCC 4.7106</strain>
    </source>
</reference>
<keyword evidence="3" id="KW-0813">Transport</keyword>
<feature type="transmembrane region" description="Helical" evidence="8">
    <location>
        <begin position="172"/>
        <end position="189"/>
    </location>
</feature>
<dbReference type="NCBIfam" id="TIGR00688">
    <property type="entry name" value="rarD"/>
    <property type="match status" value="1"/>
</dbReference>
<name>A0ABW5DB19_9BACT</name>
<feature type="transmembrane region" description="Helical" evidence="8">
    <location>
        <begin position="231"/>
        <end position="250"/>
    </location>
</feature>
<dbReference type="PANTHER" id="PTHR22911:SF137">
    <property type="entry name" value="SOLUTE CARRIER FAMILY 35 MEMBER G2-RELATED"/>
    <property type="match status" value="1"/>
</dbReference>
<sequence length="293" mass="32843">MTGNNRGLISALLCFGLWGVLPIYWKHLDFISPPSLVAQRTIWTCLAMWPLLWWRGIGVKGDLRTISWHFLSGLLIGGNWLLYVWAVVSEQMIEGALGYYINPFFNMLFGLIWFGERQNRLQMIAIAVAFCGVLMQIPGVGHFPWLALSIALTFSLYGVVRKRSPLGAIDGLTVETSALVPIAVGWLIYQNSNIPEAFGGSWENALWLAGTGVITAFPLLFFGYASRTIRLSTLGMLQFIGPTIQFLIGWKMYGEPMSTPRLLSFGLIWLAIGLYAYNAISRRQNERQPMLAE</sequence>
<dbReference type="InterPro" id="IPR004626">
    <property type="entry name" value="RarD"/>
</dbReference>
<feature type="transmembrane region" description="Helical" evidence="8">
    <location>
        <begin position="121"/>
        <end position="137"/>
    </location>
</feature>
<evidence type="ECO:0000256" key="8">
    <source>
        <dbReference type="SAM" id="Phobius"/>
    </source>
</evidence>
<keyword evidence="6 8" id="KW-1133">Transmembrane helix</keyword>
<feature type="transmembrane region" description="Helical" evidence="8">
    <location>
        <begin position="205"/>
        <end position="224"/>
    </location>
</feature>
<accession>A0ABW5DB19</accession>
<keyword evidence="5 8" id="KW-0812">Transmembrane</keyword>
<feature type="transmembrane region" description="Helical" evidence="8">
    <location>
        <begin position="7"/>
        <end position="25"/>
    </location>
</feature>
<protein>
    <submittedName>
        <fullName evidence="10">EamA family transporter RarD</fullName>
    </submittedName>
</protein>
<comment type="similarity">
    <text evidence="2">Belongs to the EamA transporter family.</text>
</comment>
<proteinExistence type="inferred from homology"/>
<feature type="domain" description="EamA" evidence="9">
    <location>
        <begin position="6"/>
        <end position="135"/>
    </location>
</feature>
<evidence type="ECO:0000256" key="6">
    <source>
        <dbReference type="ARBA" id="ARBA00022989"/>
    </source>
</evidence>
<feature type="transmembrane region" description="Helical" evidence="8">
    <location>
        <begin position="97"/>
        <end position="114"/>
    </location>
</feature>
<evidence type="ECO:0000256" key="4">
    <source>
        <dbReference type="ARBA" id="ARBA00022475"/>
    </source>
</evidence>
<dbReference type="PANTHER" id="PTHR22911">
    <property type="entry name" value="ACYL-MALONYL CONDENSING ENZYME-RELATED"/>
    <property type="match status" value="1"/>
</dbReference>
<evidence type="ECO:0000313" key="10">
    <source>
        <dbReference type="EMBL" id="MFD2257936.1"/>
    </source>
</evidence>
<evidence type="ECO:0000256" key="1">
    <source>
        <dbReference type="ARBA" id="ARBA00004651"/>
    </source>
</evidence>
<evidence type="ECO:0000256" key="2">
    <source>
        <dbReference type="ARBA" id="ARBA00007362"/>
    </source>
</evidence>
<evidence type="ECO:0000259" key="9">
    <source>
        <dbReference type="Pfam" id="PF00892"/>
    </source>
</evidence>
<keyword evidence="7 8" id="KW-0472">Membrane</keyword>
<evidence type="ECO:0000256" key="5">
    <source>
        <dbReference type="ARBA" id="ARBA00022692"/>
    </source>
</evidence>
<dbReference type="InterPro" id="IPR000620">
    <property type="entry name" value="EamA_dom"/>
</dbReference>
<keyword evidence="4" id="KW-1003">Cell membrane</keyword>
<dbReference type="EMBL" id="JBHUIT010000034">
    <property type="protein sequence ID" value="MFD2257936.1"/>
    <property type="molecule type" value="Genomic_DNA"/>
</dbReference>
<organism evidence="10 11">
    <name type="scientific">Luteolibacter algae</name>
    <dbReference type="NCBI Taxonomy" id="454151"/>
    <lineage>
        <taxon>Bacteria</taxon>
        <taxon>Pseudomonadati</taxon>
        <taxon>Verrucomicrobiota</taxon>
        <taxon>Verrucomicrobiia</taxon>
        <taxon>Verrucomicrobiales</taxon>
        <taxon>Verrucomicrobiaceae</taxon>
        <taxon>Luteolibacter</taxon>
    </lineage>
</organism>
<feature type="transmembrane region" description="Helical" evidence="8">
    <location>
        <begin position="143"/>
        <end position="160"/>
    </location>
</feature>
<feature type="transmembrane region" description="Helical" evidence="8">
    <location>
        <begin position="66"/>
        <end position="85"/>
    </location>
</feature>
<feature type="transmembrane region" description="Helical" evidence="8">
    <location>
        <begin position="262"/>
        <end position="280"/>
    </location>
</feature>
<comment type="caution">
    <text evidence="10">The sequence shown here is derived from an EMBL/GenBank/DDBJ whole genome shotgun (WGS) entry which is preliminary data.</text>
</comment>
<dbReference type="Pfam" id="PF00892">
    <property type="entry name" value="EamA"/>
    <property type="match status" value="1"/>
</dbReference>
<comment type="subcellular location">
    <subcellularLocation>
        <location evidence="1">Cell membrane</location>
        <topology evidence="1">Multi-pass membrane protein</topology>
    </subcellularLocation>
</comment>
<gene>
    <name evidence="10" type="primary">rarD</name>
    <name evidence="10" type="ORF">ACFSSA_14740</name>
</gene>
<dbReference type="Proteomes" id="UP001597375">
    <property type="component" value="Unassembled WGS sequence"/>
</dbReference>
<feature type="transmembrane region" description="Helical" evidence="8">
    <location>
        <begin position="37"/>
        <end position="54"/>
    </location>
</feature>